<dbReference type="EMBL" id="JACAQA010000036">
    <property type="protein sequence ID" value="NWB88968.1"/>
    <property type="molecule type" value="Genomic_DNA"/>
</dbReference>
<dbReference type="AlphaFoldDB" id="A0A7Y8BUY9"/>
<evidence type="ECO:0000313" key="1">
    <source>
        <dbReference type="EMBL" id="NWB88968.1"/>
    </source>
</evidence>
<accession>A0A7Y8BUY9</accession>
<gene>
    <name evidence="1" type="ORF">HX830_29295</name>
</gene>
<evidence type="ECO:0008006" key="3">
    <source>
        <dbReference type="Google" id="ProtNLM"/>
    </source>
</evidence>
<dbReference type="RefSeq" id="WP_177104153.1">
    <property type="nucleotide sequence ID" value="NZ_JACAQA010000036.1"/>
</dbReference>
<dbReference type="Proteomes" id="UP000522864">
    <property type="component" value="Unassembled WGS sequence"/>
</dbReference>
<name>A0A7Y8BUY9_9PSED</name>
<protein>
    <recommendedName>
        <fullName evidence="3">Antitoxin Xre/MbcA/ParS-like toxin-binding domain-containing protein</fullName>
    </recommendedName>
</protein>
<organism evidence="1 2">
    <name type="scientific">Pseudomonas gingeri</name>
    <dbReference type="NCBI Taxonomy" id="117681"/>
    <lineage>
        <taxon>Bacteria</taxon>
        <taxon>Pseudomonadati</taxon>
        <taxon>Pseudomonadota</taxon>
        <taxon>Gammaproteobacteria</taxon>
        <taxon>Pseudomonadales</taxon>
        <taxon>Pseudomonadaceae</taxon>
        <taxon>Pseudomonas</taxon>
    </lineage>
</organism>
<sequence>MEQLENDYPGDASWQALVTLYEEDYLDEQARQLASAMDGHLDMAVILYGKRGLKESLWWLEQPVPALDNLTPTQCLGDPILIRRLRTALMRMP</sequence>
<reference evidence="1 2" key="1">
    <citation type="submission" date="2020-04" db="EMBL/GenBank/DDBJ databases">
        <title>Molecular characterization of pseudomonads from Agaricus bisporus reveal novel blotch 2 pathogens in Western Europe.</title>
        <authorList>
            <person name="Taparia T."/>
            <person name="Krijger M."/>
            <person name="Haynes E."/>
            <person name="Elpinstone J.G."/>
            <person name="Noble R."/>
            <person name="Van Der Wolf J."/>
        </authorList>
    </citation>
    <scope>NUCLEOTIDE SEQUENCE [LARGE SCALE GENOMIC DNA]</scope>
    <source>
        <strain evidence="1 2">G9001</strain>
    </source>
</reference>
<comment type="caution">
    <text evidence="1">The sequence shown here is derived from an EMBL/GenBank/DDBJ whole genome shotgun (WGS) entry which is preliminary data.</text>
</comment>
<proteinExistence type="predicted"/>
<evidence type="ECO:0000313" key="2">
    <source>
        <dbReference type="Proteomes" id="UP000522864"/>
    </source>
</evidence>